<comment type="caution">
    <text evidence="1">The sequence shown here is derived from an EMBL/GenBank/DDBJ whole genome shotgun (WGS) entry which is preliminary data.</text>
</comment>
<dbReference type="OrthoDB" id="4184078at2"/>
<evidence type="ECO:0000313" key="1">
    <source>
        <dbReference type="EMBL" id="MQT02810.1"/>
    </source>
</evidence>
<reference evidence="1 2" key="1">
    <citation type="submission" date="2019-05" db="EMBL/GenBank/DDBJ databases">
        <title>Comparative genomics and metabolomics analyses of clavulanic acid producing Streptomyces species provides insight into specialized metabolism and evolution of beta-lactam biosynthetic gene clusters.</title>
        <authorList>
            <person name="Moore M.A."/>
            <person name="Cruz-Morales P."/>
            <person name="Barona Gomez F."/>
            <person name="Kapil T."/>
        </authorList>
    </citation>
    <scope>NUCLEOTIDE SEQUENCE [LARGE SCALE GENOMIC DNA]</scope>
    <source>
        <strain evidence="1 2">NRRL 5741</strain>
    </source>
</reference>
<proteinExistence type="predicted"/>
<evidence type="ECO:0000313" key="2">
    <source>
        <dbReference type="Proteomes" id="UP000419138"/>
    </source>
</evidence>
<organism evidence="1 2">
    <name type="scientific">Streptomyces jumonjinensis</name>
    <dbReference type="NCBI Taxonomy" id="1945"/>
    <lineage>
        <taxon>Bacteria</taxon>
        <taxon>Bacillati</taxon>
        <taxon>Actinomycetota</taxon>
        <taxon>Actinomycetes</taxon>
        <taxon>Kitasatosporales</taxon>
        <taxon>Streptomycetaceae</taxon>
        <taxon>Streptomyces</taxon>
    </lineage>
</organism>
<dbReference type="EMBL" id="VCLA01000157">
    <property type="protein sequence ID" value="MQT02810.1"/>
    <property type="molecule type" value="Genomic_DNA"/>
</dbReference>
<dbReference type="Proteomes" id="UP000419138">
    <property type="component" value="Unassembled WGS sequence"/>
</dbReference>
<protein>
    <submittedName>
        <fullName evidence="1">Uncharacterized protein</fullName>
    </submittedName>
</protein>
<name>A0A646KL58_STRJU</name>
<dbReference type="RefSeq" id="WP_153524385.1">
    <property type="nucleotide sequence ID" value="NZ_JBEPDZ010000038.1"/>
</dbReference>
<gene>
    <name evidence="1" type="ORF">FF041_22245</name>
</gene>
<sequence>MMSSMHTPTDDPLDVETFASPAQQRRYTAAMERIAAARPHGTPVRVYVSAAPKMMDSPKWDSWLAQITEELPAGVEILHYRNTFDERSYDWDSLVEQLEGLVIIGKQKRAGSRVNLLGPVARLELRSLIAQKPVLLYGHSLGLIPVIDCRSQVLRPEGIPRLKLIAPKRWKKDAATLNAALKALGPGNIESEEEVNAAAPVHLAHPFATPPR</sequence>
<keyword evidence="2" id="KW-1185">Reference proteome</keyword>
<accession>A0A646KL58</accession>
<dbReference type="AlphaFoldDB" id="A0A646KL58"/>